<organism evidence="2 3">
    <name type="scientific">Notothenia coriiceps</name>
    <name type="common">black rockcod</name>
    <dbReference type="NCBI Taxonomy" id="8208"/>
    <lineage>
        <taxon>Eukaryota</taxon>
        <taxon>Metazoa</taxon>
        <taxon>Chordata</taxon>
        <taxon>Craniata</taxon>
        <taxon>Vertebrata</taxon>
        <taxon>Euteleostomi</taxon>
        <taxon>Actinopterygii</taxon>
        <taxon>Neopterygii</taxon>
        <taxon>Teleostei</taxon>
        <taxon>Neoteleostei</taxon>
        <taxon>Acanthomorphata</taxon>
        <taxon>Eupercaria</taxon>
        <taxon>Perciformes</taxon>
        <taxon>Notothenioidei</taxon>
        <taxon>Nototheniidae</taxon>
        <taxon>Notothenia</taxon>
    </lineage>
</organism>
<feature type="compositionally biased region" description="Low complexity" evidence="1">
    <location>
        <begin position="190"/>
        <end position="199"/>
    </location>
</feature>
<dbReference type="OrthoDB" id="342281at2759"/>
<protein>
    <submittedName>
        <fullName evidence="3">SUN domain-containing protein 1-like</fullName>
    </submittedName>
</protein>
<gene>
    <name evidence="3" type="primary">LOC104950764</name>
</gene>
<reference evidence="3" key="1">
    <citation type="submission" date="2025-08" db="UniProtKB">
        <authorList>
            <consortium name="RefSeq"/>
        </authorList>
    </citation>
    <scope>IDENTIFICATION</scope>
    <source>
        <tissue evidence="3">Muscle</tissue>
    </source>
</reference>
<sequence>MQEEFKQRRMNMDFSQLHTYTPPQCAPENTGYTYSLSSSYSTAALDFEKEHQIAAVYESPRMSRRSLRLQTGAGHYDNESLAEYSHNHSDSYSYTSTKKETRTLRGKKQQSSSSSRSLSLSQAATPRKTLSFSAANTPINSSSSVIHESHTASDGSLLASILDQSSLRQRAVTTTTTFVDGHRGRKDHSSSSVNGDASASKSHTAVANGYICKDCSFHSQTESPITCSSSSLSSSSQAAEASSDALFSSSSDALFSSSSDAHFSSSSSPFTSIYSRDRTRRNKPGVLVSMSHTCMRYSKRALAPIVSLVTLLFNNVLWLGSRAKSPPRKGVLASCSDSMKQAVSSSFSQLWLFKQNTLHRMMGHRANGYEGQAHSSYCGSMNVKDLVTEEASHLKLNGSLCDDCKGSSIQRHTPSSSHSPPGLDACGGAVERPSLC</sequence>
<feature type="compositionally biased region" description="Low complexity" evidence="1">
    <location>
        <begin position="109"/>
        <end position="122"/>
    </location>
</feature>
<evidence type="ECO:0000256" key="1">
    <source>
        <dbReference type="SAM" id="MobiDB-lite"/>
    </source>
</evidence>
<name>A0A6I9NLZ9_9TELE</name>
<feature type="non-terminal residue" evidence="3">
    <location>
        <position position="436"/>
    </location>
</feature>
<feature type="region of interest" description="Disordered" evidence="1">
    <location>
        <begin position="83"/>
        <end position="135"/>
    </location>
</feature>
<dbReference type="Proteomes" id="UP000504611">
    <property type="component" value="Unplaced"/>
</dbReference>
<dbReference type="GeneID" id="104950764"/>
<accession>A0A6I9NLZ9</accession>
<dbReference type="RefSeq" id="XP_010775625.1">
    <property type="nucleotide sequence ID" value="XM_010777323.1"/>
</dbReference>
<proteinExistence type="predicted"/>
<dbReference type="KEGG" id="ncc:104950764"/>
<dbReference type="AlphaFoldDB" id="A0A6I9NLZ9"/>
<evidence type="ECO:0000313" key="3">
    <source>
        <dbReference type="RefSeq" id="XP_010775625.1"/>
    </source>
</evidence>
<evidence type="ECO:0000313" key="2">
    <source>
        <dbReference type="Proteomes" id="UP000504611"/>
    </source>
</evidence>
<feature type="region of interest" description="Disordered" evidence="1">
    <location>
        <begin position="175"/>
        <end position="199"/>
    </location>
</feature>
<keyword evidence="2" id="KW-1185">Reference proteome</keyword>